<reference evidence="1" key="1">
    <citation type="submission" date="2021-08" db="EMBL/GenBank/DDBJ databases">
        <title>Novel anaerobic bacterium isolated from sea squirt in East Sea, Republic of Korea.</title>
        <authorList>
            <person name="Nguyen T.H."/>
            <person name="Li Z."/>
            <person name="Lee Y.-J."/>
            <person name="Ko J."/>
            <person name="Kim S.-G."/>
        </authorList>
    </citation>
    <scope>NUCLEOTIDE SEQUENCE</scope>
    <source>
        <strain evidence="1">KCTC 25031</strain>
    </source>
</reference>
<dbReference type="EMBL" id="CP081303">
    <property type="protein sequence ID" value="QZE15391.1"/>
    <property type="molecule type" value="Genomic_DNA"/>
</dbReference>
<evidence type="ECO:0000313" key="2">
    <source>
        <dbReference type="Proteomes" id="UP000826212"/>
    </source>
</evidence>
<keyword evidence="1" id="KW-0456">Lyase</keyword>
<protein>
    <submittedName>
        <fullName evidence="1">Ferrochelatase</fullName>
        <ecNumber evidence="1">4.99.1.1</ecNumber>
    </submittedName>
</protein>
<organism evidence="1 2">
    <name type="scientific">Halosquirtibacter laminarini</name>
    <dbReference type="NCBI Taxonomy" id="3374600"/>
    <lineage>
        <taxon>Bacteria</taxon>
        <taxon>Pseudomonadati</taxon>
        <taxon>Bacteroidota</taxon>
        <taxon>Bacteroidia</taxon>
        <taxon>Marinilabiliales</taxon>
        <taxon>Prolixibacteraceae</taxon>
        <taxon>Halosquirtibacter</taxon>
    </lineage>
</organism>
<keyword evidence="2" id="KW-1185">Reference proteome</keyword>
<sequence>MRKKRVGVILINLGTPASCDTRDIRRYLKEFLMDERVIDIPGWKRWLLVNGIIAPFRAPKVRHEYLKLETPEGLPLRVISKLLEKKVQNRFEHSSIHIELAMRYGSPSIKKQLESLKNKSVEKVIIFPLFPQYASATNGTAIAKAFEEIKKWPVIPELATIPYFHDHPTFIKAISRQLDEDIKKEVPDHILFSFHGLPQRQINALGGYCSSCEGVRECKTHNPYCYKSACYHTAHQIAQTLNLTRDQYTIAFQSRLGKTPWIQPYTDDTIHQLAKKGIKRLHVIAPSFVTDCLETTIEIGEQYHQLFLDLGGEKFSLSNSLNDTDEWVNTITEMIQSKI</sequence>
<evidence type="ECO:0000313" key="1">
    <source>
        <dbReference type="EMBL" id="QZE15391.1"/>
    </source>
</evidence>
<accession>A0AC61NM48</accession>
<proteinExistence type="predicted"/>
<name>A0AC61NM48_9BACT</name>
<gene>
    <name evidence="1" type="primary">hemH</name>
    <name evidence="1" type="ORF">K4L44_06040</name>
</gene>
<dbReference type="Proteomes" id="UP000826212">
    <property type="component" value="Chromosome"/>
</dbReference>
<dbReference type="EC" id="4.99.1.1" evidence="1"/>